<dbReference type="EMBL" id="ML987197">
    <property type="protein sequence ID" value="KAF2247361.1"/>
    <property type="molecule type" value="Genomic_DNA"/>
</dbReference>
<dbReference type="Pfam" id="PF00172">
    <property type="entry name" value="Zn_clus"/>
    <property type="match status" value="1"/>
</dbReference>
<evidence type="ECO:0000259" key="2">
    <source>
        <dbReference type="PROSITE" id="PS50048"/>
    </source>
</evidence>
<dbReference type="PANTHER" id="PTHR38791:SF1">
    <property type="entry name" value="TRANSCRIPTION FACTOR, PUTATIVE-RELATED"/>
    <property type="match status" value="1"/>
</dbReference>
<organism evidence="3 4">
    <name type="scientific">Trematosphaeria pertusa</name>
    <dbReference type="NCBI Taxonomy" id="390896"/>
    <lineage>
        <taxon>Eukaryota</taxon>
        <taxon>Fungi</taxon>
        <taxon>Dikarya</taxon>
        <taxon>Ascomycota</taxon>
        <taxon>Pezizomycotina</taxon>
        <taxon>Dothideomycetes</taxon>
        <taxon>Pleosporomycetidae</taxon>
        <taxon>Pleosporales</taxon>
        <taxon>Massarineae</taxon>
        <taxon>Trematosphaeriaceae</taxon>
        <taxon>Trematosphaeria</taxon>
    </lineage>
</organism>
<dbReference type="AlphaFoldDB" id="A0A6A6IAF2"/>
<dbReference type="InterPro" id="IPR053175">
    <property type="entry name" value="DHMBA_Reg_Transcription_Factor"/>
</dbReference>
<dbReference type="GO" id="GO:0000981">
    <property type="term" value="F:DNA-binding transcription factor activity, RNA polymerase II-specific"/>
    <property type="evidence" value="ECO:0007669"/>
    <property type="project" value="InterPro"/>
</dbReference>
<keyword evidence="1" id="KW-0539">Nucleus</keyword>
<dbReference type="Gene3D" id="4.10.240.10">
    <property type="entry name" value="Zn(2)-C6 fungal-type DNA-binding domain"/>
    <property type="match status" value="1"/>
</dbReference>
<name>A0A6A6IAF2_9PLEO</name>
<dbReference type="SMART" id="SM00066">
    <property type="entry name" value="GAL4"/>
    <property type="match status" value="1"/>
</dbReference>
<dbReference type="OrthoDB" id="2991872at2759"/>
<evidence type="ECO:0000313" key="3">
    <source>
        <dbReference type="EMBL" id="KAF2247361.1"/>
    </source>
</evidence>
<dbReference type="RefSeq" id="XP_033682365.1">
    <property type="nucleotide sequence ID" value="XM_033829311.1"/>
</dbReference>
<dbReference type="CDD" id="cd00067">
    <property type="entry name" value="GAL4"/>
    <property type="match status" value="1"/>
</dbReference>
<dbReference type="SUPFAM" id="SSF57701">
    <property type="entry name" value="Zn2/Cys6 DNA-binding domain"/>
    <property type="match status" value="1"/>
</dbReference>
<dbReference type="Pfam" id="PF11951">
    <property type="entry name" value="Fungal_trans_2"/>
    <property type="match status" value="1"/>
</dbReference>
<sequence>MVYRGKPSTGCLKCRQRKIKCDERPGSCIKCTDKSLICPGYDNSLDRYFRDESAHVQVKAQKAKAKAIAARDERDRDARAKLSVAKMQDAIGVPLLCPLIDQGIAFFMSNYALGLDQPPMQSEDYHKHLSTHGFHPIIATSMTALGLAGVANICMDANLKREAMRWYLGALKMTNEALVSPKEVKSDNTLLATMLLSVFEATNNDRSLAGWSNHVSGSASLLKMRGLKQFSTPAGRRMYMQTVGLLTMNCMGMGQPMPNFVHEMNKEVHKFEDKKDPSNRFYHLHIAAIDFRAQILHRQITSLQEIVDRALEIDRDAKTIFDGASDDWSFEVESCDEGTPGVFGTYYHVYPHMAAAQTWNWVRYNRIYLHDIIRNSLIAGFSTTPPVFVGTHYMNLLEESTQTLYRMQADILASVPQYLHDTPKVPTSYGLIGNFSYAPTSTRQALSQASLGVNPSSATRNTHSPKFFHANFLTRQTALPTLSDPSFTTPATPRDRLPIIRISGGYSSLWALYIAGATCVASPEAQEYVLKSFGRISAEFGINQAKVLASALRIKMEVDRKGAREGVWGRLGLGREDIVPVYLPKMGPHMED</sequence>
<evidence type="ECO:0000256" key="1">
    <source>
        <dbReference type="ARBA" id="ARBA00023242"/>
    </source>
</evidence>
<proteinExistence type="predicted"/>
<dbReference type="GO" id="GO:0008270">
    <property type="term" value="F:zinc ion binding"/>
    <property type="evidence" value="ECO:0007669"/>
    <property type="project" value="InterPro"/>
</dbReference>
<keyword evidence="4" id="KW-1185">Reference proteome</keyword>
<dbReference type="PROSITE" id="PS00463">
    <property type="entry name" value="ZN2_CY6_FUNGAL_1"/>
    <property type="match status" value="1"/>
</dbReference>
<feature type="domain" description="Zn(2)-C6 fungal-type" evidence="2">
    <location>
        <begin position="10"/>
        <end position="38"/>
    </location>
</feature>
<dbReference type="InterPro" id="IPR001138">
    <property type="entry name" value="Zn2Cys6_DnaBD"/>
</dbReference>
<dbReference type="Proteomes" id="UP000800094">
    <property type="component" value="Unassembled WGS sequence"/>
</dbReference>
<accession>A0A6A6IAF2</accession>
<protein>
    <recommendedName>
        <fullName evidence="2">Zn(2)-C6 fungal-type domain-containing protein</fullName>
    </recommendedName>
</protein>
<dbReference type="InterPro" id="IPR021858">
    <property type="entry name" value="Fun_TF"/>
</dbReference>
<dbReference type="GeneID" id="54582641"/>
<gene>
    <name evidence="3" type="ORF">BU26DRAFT_520541</name>
</gene>
<dbReference type="PANTHER" id="PTHR38791">
    <property type="entry name" value="ZN(II)2CYS6 TRANSCRIPTION FACTOR (EUROFUNG)-RELATED-RELATED"/>
    <property type="match status" value="1"/>
</dbReference>
<dbReference type="PROSITE" id="PS50048">
    <property type="entry name" value="ZN2_CY6_FUNGAL_2"/>
    <property type="match status" value="1"/>
</dbReference>
<dbReference type="InterPro" id="IPR036864">
    <property type="entry name" value="Zn2-C6_fun-type_DNA-bd_sf"/>
</dbReference>
<evidence type="ECO:0000313" key="4">
    <source>
        <dbReference type="Proteomes" id="UP000800094"/>
    </source>
</evidence>
<reference evidence="3" key="1">
    <citation type="journal article" date="2020" name="Stud. Mycol.">
        <title>101 Dothideomycetes genomes: a test case for predicting lifestyles and emergence of pathogens.</title>
        <authorList>
            <person name="Haridas S."/>
            <person name="Albert R."/>
            <person name="Binder M."/>
            <person name="Bloem J."/>
            <person name="Labutti K."/>
            <person name="Salamov A."/>
            <person name="Andreopoulos B."/>
            <person name="Baker S."/>
            <person name="Barry K."/>
            <person name="Bills G."/>
            <person name="Bluhm B."/>
            <person name="Cannon C."/>
            <person name="Castanera R."/>
            <person name="Culley D."/>
            <person name="Daum C."/>
            <person name="Ezra D."/>
            <person name="Gonzalez J."/>
            <person name="Henrissat B."/>
            <person name="Kuo A."/>
            <person name="Liang C."/>
            <person name="Lipzen A."/>
            <person name="Lutzoni F."/>
            <person name="Magnuson J."/>
            <person name="Mondo S."/>
            <person name="Nolan M."/>
            <person name="Ohm R."/>
            <person name="Pangilinan J."/>
            <person name="Park H.-J."/>
            <person name="Ramirez L."/>
            <person name="Alfaro M."/>
            <person name="Sun H."/>
            <person name="Tritt A."/>
            <person name="Yoshinaga Y."/>
            <person name="Zwiers L.-H."/>
            <person name="Turgeon B."/>
            <person name="Goodwin S."/>
            <person name="Spatafora J."/>
            <person name="Crous P."/>
            <person name="Grigoriev I."/>
        </authorList>
    </citation>
    <scope>NUCLEOTIDE SEQUENCE</scope>
    <source>
        <strain evidence="3">CBS 122368</strain>
    </source>
</reference>